<accession>A0A2S4PJW7</accession>
<reference evidence="2 3" key="1">
    <citation type="submission" date="2017-10" db="EMBL/GenBank/DDBJ databases">
        <title>Development of genomic resources for the powdery mildew, Erysiphe pulchra.</title>
        <authorList>
            <person name="Wadl P.A."/>
            <person name="Mack B.M."/>
            <person name="Moore G."/>
            <person name="Beltz S.B."/>
        </authorList>
    </citation>
    <scope>NUCLEOTIDE SEQUENCE [LARGE SCALE GENOMIC DNA]</scope>
    <source>
        <strain evidence="2">Cflorida</strain>
    </source>
</reference>
<feature type="region of interest" description="Disordered" evidence="1">
    <location>
        <begin position="119"/>
        <end position="138"/>
    </location>
</feature>
<dbReference type="EMBL" id="PEDP01003128">
    <property type="protein sequence ID" value="POS82324.1"/>
    <property type="molecule type" value="Genomic_DNA"/>
</dbReference>
<evidence type="ECO:0000256" key="1">
    <source>
        <dbReference type="SAM" id="MobiDB-lite"/>
    </source>
</evidence>
<comment type="caution">
    <text evidence="2">The sequence shown here is derived from an EMBL/GenBank/DDBJ whole genome shotgun (WGS) entry which is preliminary data.</text>
</comment>
<protein>
    <submittedName>
        <fullName evidence="2">Uncharacterized protein</fullName>
    </submittedName>
</protein>
<organism evidence="2 3">
    <name type="scientific">Erysiphe pulchra</name>
    <dbReference type="NCBI Taxonomy" id="225359"/>
    <lineage>
        <taxon>Eukaryota</taxon>
        <taxon>Fungi</taxon>
        <taxon>Dikarya</taxon>
        <taxon>Ascomycota</taxon>
        <taxon>Pezizomycotina</taxon>
        <taxon>Leotiomycetes</taxon>
        <taxon>Erysiphales</taxon>
        <taxon>Erysiphaceae</taxon>
        <taxon>Erysiphe</taxon>
    </lineage>
</organism>
<dbReference type="Proteomes" id="UP000237438">
    <property type="component" value="Unassembled WGS sequence"/>
</dbReference>
<keyword evidence="3" id="KW-1185">Reference proteome</keyword>
<evidence type="ECO:0000313" key="2">
    <source>
        <dbReference type="EMBL" id="POS82324.1"/>
    </source>
</evidence>
<name>A0A2S4PJW7_9PEZI</name>
<proteinExistence type="predicted"/>
<evidence type="ECO:0000313" key="3">
    <source>
        <dbReference type="Proteomes" id="UP000237438"/>
    </source>
</evidence>
<dbReference type="AlphaFoldDB" id="A0A2S4PJW7"/>
<gene>
    <name evidence="2" type="ORF">EPUL_005788</name>
</gene>
<sequence length="173" mass="19762">MTIEAILKILALSNHLRSPVYAFIDFRNGSIQNESTAQFLKRFEQAFHRMPTRERNEREAEYAIEYTLQTHAGMDPLRSEQNTVAISLAPVFDDPNATVNKATAQTMCYSCVPNRFNSQDHKNNSNISKRPLPSKRSNNSASVYAYEVIKSNVDEIIEQWNSKDCQEIEPISC</sequence>